<dbReference type="CDD" id="cd16906">
    <property type="entry name" value="YEATS_AF-9_like"/>
    <property type="match status" value="1"/>
</dbReference>
<dbReference type="GO" id="GO:0003682">
    <property type="term" value="F:chromatin binding"/>
    <property type="evidence" value="ECO:0007669"/>
    <property type="project" value="TreeGrafter"/>
</dbReference>
<keyword evidence="1 2" id="KW-0539">Nucleus</keyword>
<evidence type="ECO:0000259" key="4">
    <source>
        <dbReference type="PROSITE" id="PS51037"/>
    </source>
</evidence>
<evidence type="ECO:0000256" key="3">
    <source>
        <dbReference type="SAM" id="MobiDB-lite"/>
    </source>
</evidence>
<feature type="compositionally biased region" description="Basic and acidic residues" evidence="3">
    <location>
        <begin position="622"/>
        <end position="644"/>
    </location>
</feature>
<dbReference type="RefSeq" id="XP_015586233.1">
    <property type="nucleotide sequence ID" value="XM_015730747.2"/>
</dbReference>
<dbReference type="Gene3D" id="2.60.40.1970">
    <property type="entry name" value="YEATS domain"/>
    <property type="match status" value="1"/>
</dbReference>
<evidence type="ECO:0000313" key="7">
    <source>
        <dbReference type="RefSeq" id="XP_024936218.1"/>
    </source>
</evidence>
<feature type="compositionally biased region" description="Basic and acidic residues" evidence="3">
    <location>
        <begin position="355"/>
        <end position="448"/>
    </location>
</feature>
<evidence type="ECO:0000256" key="2">
    <source>
        <dbReference type="PROSITE-ProRule" id="PRU00376"/>
    </source>
</evidence>
<dbReference type="Pfam" id="PF03366">
    <property type="entry name" value="YEATS"/>
    <property type="match status" value="1"/>
</dbReference>
<dbReference type="InterPro" id="IPR052790">
    <property type="entry name" value="YEATS_domain"/>
</dbReference>
<sequence length="736" mass="83741">MAVRINLECGHTSMLRERTTPEGYTHDWEVFVRGENNADIQQYIDKVVFQLHETFPRPKRVLREPPYIVKESGYAGFVIPIYVHLKNKDEPKRFQINYDLVLQHGPAINNVIRHTQTFFNPSDDFRRKLLKGGAVVVSNAIGASDKGESKNTTLMVGKPKLSGSEVKKHRLPESRPSSSFTDLFGTPIKTVKGSPDNKKALSTDKTTSNLKPPGVNEKSDKLEKILKTKHSPHKDGRKEKVSGEEKKEKKDKDHAKDKDRNKDKLKRPPSPENKSSHLSPGIKRTSSPLPIKKPASPIPQPLKRPSSPRAKEKEAKKPLIDKERDKDKEKIKDTSKTLTDSLKSERKKDKKKHKEDRDKERKEKHKDRDREKSKEAAKNSEKKPEKLEKFEKVDKEKNQEPKPMKEGRKSPKPSKIVEKVADDKQVKEKVDKSDKIDKTKEAKSDKDRPKHKHKKRDKKDRRDGSKEHEKKEKRDKVKSSSEKQNNLSAQSANSLATLATEIVDRDSSDSAPSPDDDSLSESKPLATFRKDPGATSIPSTEMARPPSPPPPLEVKKERGERTKKDKSKAGRAEERERKRKRRSDSKGDEEPIIKREKDRGRSTSPPLEPVSSSQSPVAIDAESVHPTKDKEDRTESSEVIKTEGDAEQVAPDSTNNAIPESEMSEAPLVFSEDYVSQLKDLQQKIMTLQDNQELQRVVQVIAETGQYEITKKTFDFDLCTLDRRTVQRLQQFFSAS</sequence>
<dbReference type="Pfam" id="PF17793">
    <property type="entry name" value="AHD"/>
    <property type="match status" value="1"/>
</dbReference>
<feature type="compositionally biased region" description="Polar residues" evidence="3">
    <location>
        <begin position="602"/>
        <end position="616"/>
    </location>
</feature>
<feature type="compositionally biased region" description="Polar residues" evidence="3">
    <location>
        <begin position="272"/>
        <end position="288"/>
    </location>
</feature>
<feature type="compositionally biased region" description="Basic and acidic residues" evidence="3">
    <location>
        <begin position="217"/>
        <end position="226"/>
    </location>
</feature>
<protein>
    <submittedName>
        <fullName evidence="6 7">Protein AF-9</fullName>
    </submittedName>
</protein>
<dbReference type="InterPro" id="IPR040930">
    <property type="entry name" value="AF-9_AHD"/>
</dbReference>
<dbReference type="PANTHER" id="PTHR47827:SF3">
    <property type="entry name" value="AF-9 ANC1 HOMOLOGY DOMAIN-CONTAINING PROTEIN"/>
    <property type="match status" value="1"/>
</dbReference>
<dbReference type="InterPro" id="IPR038704">
    <property type="entry name" value="YEAST_sf"/>
</dbReference>
<dbReference type="KEGG" id="ccin:107263485"/>
<organism evidence="5 6">
    <name type="scientific">Cephus cinctus</name>
    <name type="common">Wheat stem sawfly</name>
    <dbReference type="NCBI Taxonomy" id="211228"/>
    <lineage>
        <taxon>Eukaryota</taxon>
        <taxon>Metazoa</taxon>
        <taxon>Ecdysozoa</taxon>
        <taxon>Arthropoda</taxon>
        <taxon>Hexapoda</taxon>
        <taxon>Insecta</taxon>
        <taxon>Pterygota</taxon>
        <taxon>Neoptera</taxon>
        <taxon>Endopterygota</taxon>
        <taxon>Hymenoptera</taxon>
        <taxon>Cephoidea</taxon>
        <taxon>Cephidae</taxon>
        <taxon>Cephus</taxon>
    </lineage>
</organism>
<evidence type="ECO:0000313" key="6">
    <source>
        <dbReference type="RefSeq" id="XP_015586233.1"/>
    </source>
</evidence>
<dbReference type="GO" id="GO:0045893">
    <property type="term" value="P:positive regulation of DNA-templated transcription"/>
    <property type="evidence" value="ECO:0007669"/>
    <property type="project" value="TreeGrafter"/>
</dbReference>
<reference evidence="6 7" key="1">
    <citation type="submission" date="2025-04" db="UniProtKB">
        <authorList>
            <consortium name="RefSeq"/>
        </authorList>
    </citation>
    <scope>IDENTIFICATION</scope>
</reference>
<feature type="region of interest" description="Disordered" evidence="3">
    <location>
        <begin position="146"/>
        <end position="665"/>
    </location>
</feature>
<proteinExistence type="predicted"/>
<dbReference type="CTD" id="44451"/>
<name>A0AAJ7BHP7_CEPCN</name>
<feature type="domain" description="YEATS" evidence="4">
    <location>
        <begin position="1"/>
        <end position="132"/>
    </location>
</feature>
<feature type="compositionally biased region" description="Basic and acidic residues" evidence="3">
    <location>
        <begin position="460"/>
        <end position="481"/>
    </location>
</feature>
<feature type="compositionally biased region" description="Basic and acidic residues" evidence="3">
    <location>
        <begin position="553"/>
        <end position="576"/>
    </location>
</feature>
<feature type="compositionally biased region" description="Basic and acidic residues" evidence="3">
    <location>
        <begin position="233"/>
        <end position="262"/>
    </location>
</feature>
<accession>A0AAJ7BHP7</accession>
<dbReference type="Gene3D" id="1.20.1270.290">
    <property type="match status" value="1"/>
</dbReference>
<feature type="compositionally biased region" description="Basic residues" evidence="3">
    <location>
        <begin position="449"/>
        <end position="459"/>
    </location>
</feature>
<gene>
    <name evidence="6 7" type="primary">LOC107263485</name>
</gene>
<dbReference type="GeneID" id="107263485"/>
<dbReference type="RefSeq" id="XP_024936218.1">
    <property type="nucleotide sequence ID" value="XM_025080450.1"/>
</dbReference>
<comment type="subcellular location">
    <subcellularLocation>
        <location evidence="2">Nucleus</location>
    </subcellularLocation>
</comment>
<dbReference type="PROSITE" id="PS51037">
    <property type="entry name" value="YEATS"/>
    <property type="match status" value="1"/>
</dbReference>
<dbReference type="GO" id="GO:0008023">
    <property type="term" value="C:transcription elongation factor complex"/>
    <property type="evidence" value="ECO:0007669"/>
    <property type="project" value="TreeGrafter"/>
</dbReference>
<feature type="compositionally biased region" description="Basic and acidic residues" evidence="3">
    <location>
        <begin position="584"/>
        <end position="601"/>
    </location>
</feature>
<dbReference type="InterPro" id="IPR055129">
    <property type="entry name" value="YEATS_dom"/>
</dbReference>
<dbReference type="PANTHER" id="PTHR47827">
    <property type="entry name" value="AHD DOMAIN-CONTAINING PROTEIN"/>
    <property type="match status" value="1"/>
</dbReference>
<keyword evidence="5" id="KW-1185">Reference proteome</keyword>
<dbReference type="Proteomes" id="UP000694920">
    <property type="component" value="Unplaced"/>
</dbReference>
<feature type="compositionally biased region" description="Basic and acidic residues" evidence="3">
    <location>
        <begin position="309"/>
        <end position="335"/>
    </location>
</feature>
<dbReference type="AlphaFoldDB" id="A0AAJ7BHP7"/>
<feature type="compositionally biased region" description="Polar residues" evidence="3">
    <location>
        <begin position="482"/>
        <end position="497"/>
    </location>
</feature>
<evidence type="ECO:0000313" key="5">
    <source>
        <dbReference type="Proteomes" id="UP000694920"/>
    </source>
</evidence>
<evidence type="ECO:0000256" key="1">
    <source>
        <dbReference type="ARBA" id="ARBA00023242"/>
    </source>
</evidence>